<feature type="compositionally biased region" description="Polar residues" evidence="5">
    <location>
        <begin position="1355"/>
        <end position="1364"/>
    </location>
</feature>
<dbReference type="GO" id="GO:0006952">
    <property type="term" value="P:defense response"/>
    <property type="evidence" value="ECO:0007669"/>
    <property type="project" value="UniProtKB-KW"/>
</dbReference>
<dbReference type="InterPro" id="IPR044974">
    <property type="entry name" value="Disease_R_plants"/>
</dbReference>
<dbReference type="InterPro" id="IPR027417">
    <property type="entry name" value="P-loop_NTPase"/>
</dbReference>
<protein>
    <recommendedName>
        <fullName evidence="6">TIR domain-containing protein</fullName>
    </recommendedName>
</protein>
<evidence type="ECO:0000256" key="3">
    <source>
        <dbReference type="ARBA" id="ARBA00022821"/>
    </source>
</evidence>
<dbReference type="SUPFAM" id="SSF52540">
    <property type="entry name" value="P-loop containing nucleoside triphosphate hydrolases"/>
    <property type="match status" value="1"/>
</dbReference>
<dbReference type="SUPFAM" id="SSF52200">
    <property type="entry name" value="Toll/Interleukin receptor TIR domain"/>
    <property type="match status" value="1"/>
</dbReference>
<dbReference type="GO" id="GO:0007165">
    <property type="term" value="P:signal transduction"/>
    <property type="evidence" value="ECO:0007669"/>
    <property type="project" value="InterPro"/>
</dbReference>
<dbReference type="InterPro" id="IPR042197">
    <property type="entry name" value="Apaf_helical"/>
</dbReference>
<keyword evidence="2" id="KW-0677">Repeat</keyword>
<dbReference type="Pfam" id="PF23282">
    <property type="entry name" value="WHD_ROQ1"/>
    <property type="match status" value="1"/>
</dbReference>
<dbReference type="Gene3D" id="3.80.10.10">
    <property type="entry name" value="Ribonuclease Inhibitor"/>
    <property type="match status" value="3"/>
</dbReference>
<dbReference type="PROSITE" id="PS50104">
    <property type="entry name" value="TIR"/>
    <property type="match status" value="1"/>
</dbReference>
<dbReference type="PANTHER" id="PTHR11017">
    <property type="entry name" value="LEUCINE-RICH REPEAT-CONTAINING PROTEIN"/>
    <property type="match status" value="1"/>
</dbReference>
<dbReference type="SUPFAM" id="SSF52058">
    <property type="entry name" value="L domain-like"/>
    <property type="match status" value="2"/>
</dbReference>
<sequence>MDLMDVTASSSFPTSSSSTARWKYDVFLSFRGEDTRKSFTDLIYFALRQKGIITFKDDKELERGKTISIELLKAIEESRSAVVIFSKNYASSIWCLDELTKIIHCKEEMGMRVLPVFYDVEPSHVRKQLGTFAQAFIEHEERFKENIEKVEKWRAALSHVGNLAGWTVMNSYLSEVIQSIVGQISRNLTYEFSDIIEDFVGIDSRVVELESCLAVGVNDVRFIGIWAMGGMGKTTLARVVYHMDTYEGILVIKRRLRYKRILLVLDDINHPKQLEMLIGKHDWFGIGSRIIITTQNVHLLETHQVDKIYEIKGLNDEEARRLFCLKAFKKEHVPIDYLELSKDFLSHAGGLPLALEVLGSFCSGRSIVEWESALKRLKEFPNGEVLQVLQISFDGLENPEKEIFKHIACFFNHEKKDHVIEILIILGHHAHIGLKELIDKSLLKVLDNDILWMHDLLEEMGRYIVRQECPNEPRKHSRLWLYKDIDSMLKRNTGTEAVLAIDIRNSYLEENEICDQLKFIDLTDSSNLIEIPDVTRIPNLEKLILERCSNLQELHPSTRIHKKLILLDLKWCTKLSCLPSKFEMESLVALYLDGCSNVTKIPEFEGNMGCLQYLSLQDVAITELPSSVERLIGLSFLNLRYCKNLVCLPNTFCSLKSLETLNISGCSELDDLPENLGILEGVVDLDLSGIAIKELPSSIGHLTSLTYLKLRKCKDLLCLPSTICNLKSLQDLALSGCSKFENLADNLGNVEGLRVLRLSRMVIKELPSSIGHLTSLTYLKIKKCEDLLCLPNTICNLKSLETLDLSRCSKLDELPENLGILEGLMDLDLSGIAIKELPSSIGHLTSLTYLKIRKCKDLLCLPSTICNLKSLRDLALSGCSKLDDLPENLGILEGLTSLTILDLRDCNIWEIPNDIGCLSSLDVLDLSGNNFDSLPESISELPHLKWLDLEGCKRLRALPDIPSITSYVNVNYCTSITLKKLLGERDPSRYAFTRFTLHCLNCFKLMENIQRQRCTIPDRAYMMIMPGSQIPKWFSNERFSYESRSCRVNIQMPSYYRYRSIAICVLFGKFHQYPGECHLKCSLKVNGGHVIDLDYLLFSEKYGKIESPHVWLIYVSHNYLSNTYQAFRSELSNNGLNQLQIEVSNLSNPQQSLEVEKIRVCLTHEQDIEDGTVQQQQHHHDPDDSAAEGTRNKRSHDEDDGAGPSGEGYCNEEPQPKRTTAYKKRNHGSTKFFVFIDYLFLCIFFGYKKKSNGKVGSFYTYMQLLSIRISADGTPSIEDQKALNARLCTQESVREGFKNASIACVSSAVPTVWEEALSQIGANGLGQLEIEISTESMEVEKIGVRSEHEQDIEDPNQTMTQCSNNRSTLYEVLGLLHHDPDDLASEGTRNKRSHDEDDGAGLSGEDYSIEEPQPKRIQRL</sequence>
<keyword evidence="1" id="KW-0433">Leucine-rich repeat</keyword>
<gene>
    <name evidence="7" type="ORF">FSB_LOCUS43247</name>
</gene>
<evidence type="ECO:0000256" key="2">
    <source>
        <dbReference type="ARBA" id="ARBA00022737"/>
    </source>
</evidence>
<dbReference type="Gene3D" id="3.40.50.10140">
    <property type="entry name" value="Toll/interleukin-1 receptor homology (TIR) domain"/>
    <property type="match status" value="1"/>
</dbReference>
<dbReference type="PROSITE" id="PS51450">
    <property type="entry name" value="LRR"/>
    <property type="match status" value="2"/>
</dbReference>
<dbReference type="InterPro" id="IPR058546">
    <property type="entry name" value="RPS4B/Roq1-like_LRR"/>
</dbReference>
<accession>A0A2N9HTQ6</accession>
<proteinExistence type="predicted"/>
<reference evidence="7" key="1">
    <citation type="submission" date="2018-02" db="EMBL/GenBank/DDBJ databases">
        <authorList>
            <person name="Cohen D.B."/>
            <person name="Kent A.D."/>
        </authorList>
    </citation>
    <scope>NUCLEOTIDE SEQUENCE</scope>
</reference>
<dbReference type="Pfam" id="PF23286">
    <property type="entry name" value="LRR_13"/>
    <property type="match status" value="1"/>
</dbReference>
<dbReference type="InterPro" id="IPR035897">
    <property type="entry name" value="Toll_tir_struct_dom_sf"/>
</dbReference>
<organism evidence="7">
    <name type="scientific">Fagus sylvatica</name>
    <name type="common">Beechnut</name>
    <dbReference type="NCBI Taxonomy" id="28930"/>
    <lineage>
        <taxon>Eukaryota</taxon>
        <taxon>Viridiplantae</taxon>
        <taxon>Streptophyta</taxon>
        <taxon>Embryophyta</taxon>
        <taxon>Tracheophyta</taxon>
        <taxon>Spermatophyta</taxon>
        <taxon>Magnoliopsida</taxon>
        <taxon>eudicotyledons</taxon>
        <taxon>Gunneridae</taxon>
        <taxon>Pentapetalae</taxon>
        <taxon>rosids</taxon>
        <taxon>fabids</taxon>
        <taxon>Fagales</taxon>
        <taxon>Fagaceae</taxon>
        <taxon>Fagus</taxon>
    </lineage>
</organism>
<dbReference type="Pfam" id="PF23598">
    <property type="entry name" value="LRR_14"/>
    <property type="match status" value="1"/>
</dbReference>
<dbReference type="GO" id="GO:0043531">
    <property type="term" value="F:ADP binding"/>
    <property type="evidence" value="ECO:0007669"/>
    <property type="project" value="InterPro"/>
</dbReference>
<keyword evidence="3" id="KW-0611">Plant defense</keyword>
<dbReference type="InterPro" id="IPR001611">
    <property type="entry name" value="Leu-rich_rpt"/>
</dbReference>
<evidence type="ECO:0000259" key="6">
    <source>
        <dbReference type="PROSITE" id="PS50104"/>
    </source>
</evidence>
<evidence type="ECO:0000256" key="1">
    <source>
        <dbReference type="ARBA" id="ARBA00022614"/>
    </source>
</evidence>
<evidence type="ECO:0000313" key="7">
    <source>
        <dbReference type="EMBL" id="SPD15365.1"/>
    </source>
</evidence>
<dbReference type="GO" id="GO:0051707">
    <property type="term" value="P:response to other organism"/>
    <property type="evidence" value="ECO:0007669"/>
    <property type="project" value="UniProtKB-ARBA"/>
</dbReference>
<feature type="region of interest" description="Disordered" evidence="5">
    <location>
        <begin position="1345"/>
        <end position="1364"/>
    </location>
</feature>
<feature type="domain" description="TIR" evidence="6">
    <location>
        <begin position="22"/>
        <end position="192"/>
    </location>
</feature>
<dbReference type="InterPro" id="IPR002182">
    <property type="entry name" value="NB-ARC"/>
</dbReference>
<dbReference type="SMART" id="SM00369">
    <property type="entry name" value="LRR_TYP"/>
    <property type="match status" value="7"/>
</dbReference>
<dbReference type="Gene3D" id="3.40.50.300">
    <property type="entry name" value="P-loop containing nucleotide triphosphate hydrolases"/>
    <property type="match status" value="2"/>
</dbReference>
<dbReference type="SMART" id="SM00255">
    <property type="entry name" value="TIR"/>
    <property type="match status" value="1"/>
</dbReference>
<dbReference type="InterPro" id="IPR000157">
    <property type="entry name" value="TIR_dom"/>
</dbReference>
<dbReference type="InterPro" id="IPR058192">
    <property type="entry name" value="WHD_ROQ1-like"/>
</dbReference>
<evidence type="ECO:0000256" key="4">
    <source>
        <dbReference type="ARBA" id="ARBA00023027"/>
    </source>
</evidence>
<name>A0A2N9HTQ6_FAGSY</name>
<evidence type="ECO:0000256" key="5">
    <source>
        <dbReference type="SAM" id="MobiDB-lite"/>
    </source>
</evidence>
<dbReference type="PANTHER" id="PTHR11017:SF527">
    <property type="entry name" value="TMV RESISTANCE PROTEIN N-LIKE"/>
    <property type="match status" value="1"/>
</dbReference>
<feature type="region of interest" description="Disordered" evidence="5">
    <location>
        <begin position="1172"/>
        <end position="1215"/>
    </location>
</feature>
<dbReference type="EMBL" id="OIVN01004087">
    <property type="protein sequence ID" value="SPD15365.1"/>
    <property type="molecule type" value="Genomic_DNA"/>
</dbReference>
<dbReference type="InterPro" id="IPR055414">
    <property type="entry name" value="LRR_R13L4/SHOC2-like"/>
</dbReference>
<dbReference type="Pfam" id="PF00931">
    <property type="entry name" value="NB-ARC"/>
    <property type="match status" value="1"/>
</dbReference>
<keyword evidence="4" id="KW-0520">NAD</keyword>
<dbReference type="PRINTS" id="PR00364">
    <property type="entry name" value="DISEASERSIST"/>
</dbReference>
<dbReference type="Pfam" id="PF01582">
    <property type="entry name" value="TIR"/>
    <property type="match status" value="1"/>
</dbReference>
<feature type="region of interest" description="Disordered" evidence="5">
    <location>
        <begin position="1380"/>
        <end position="1420"/>
    </location>
</feature>
<dbReference type="InterPro" id="IPR003591">
    <property type="entry name" value="Leu-rich_rpt_typical-subtyp"/>
</dbReference>
<dbReference type="FunFam" id="3.40.50.10140:FF:000007">
    <property type="entry name" value="Disease resistance protein (TIR-NBS-LRR class)"/>
    <property type="match status" value="1"/>
</dbReference>
<dbReference type="InterPro" id="IPR032675">
    <property type="entry name" value="LRR_dom_sf"/>
</dbReference>
<dbReference type="Gene3D" id="1.10.8.430">
    <property type="entry name" value="Helical domain of apoptotic protease-activating factors"/>
    <property type="match status" value="1"/>
</dbReference>